<dbReference type="Pfam" id="PF02738">
    <property type="entry name" value="MoCoBD_1"/>
    <property type="match status" value="1"/>
</dbReference>
<dbReference type="GO" id="GO:0016491">
    <property type="term" value="F:oxidoreductase activity"/>
    <property type="evidence" value="ECO:0007669"/>
    <property type="project" value="UniProtKB-KW"/>
</dbReference>
<dbReference type="AlphaFoldDB" id="X1VN85"/>
<feature type="domain" description="Aldehyde oxidase/xanthine dehydrogenase first molybdopterin binding" evidence="3">
    <location>
        <begin position="109"/>
        <end position="254"/>
    </location>
</feature>
<reference evidence="4" key="1">
    <citation type="journal article" date="2014" name="Front. Microbiol.">
        <title>High frequency of phylogenetically diverse reductive dehalogenase-homologous genes in deep subseafloor sedimentary metagenomes.</title>
        <authorList>
            <person name="Kawai M."/>
            <person name="Futagami T."/>
            <person name="Toyoda A."/>
            <person name="Takaki Y."/>
            <person name="Nishi S."/>
            <person name="Hori S."/>
            <person name="Arai W."/>
            <person name="Tsubouchi T."/>
            <person name="Morono Y."/>
            <person name="Uchiyama I."/>
            <person name="Ito T."/>
            <person name="Fujiyama A."/>
            <person name="Inagaki F."/>
            <person name="Takami H."/>
        </authorList>
    </citation>
    <scope>NUCLEOTIDE SEQUENCE</scope>
    <source>
        <strain evidence="4">Expedition CK06-06</strain>
    </source>
</reference>
<keyword evidence="2" id="KW-0560">Oxidoreductase</keyword>
<evidence type="ECO:0000259" key="3">
    <source>
        <dbReference type="Pfam" id="PF02738"/>
    </source>
</evidence>
<dbReference type="PANTHER" id="PTHR11908:SF132">
    <property type="entry name" value="ALDEHYDE OXIDASE 1-RELATED"/>
    <property type="match status" value="1"/>
</dbReference>
<dbReference type="InterPro" id="IPR008274">
    <property type="entry name" value="AldOxase/xan_DH_MoCoBD1"/>
</dbReference>
<feature type="non-terminal residue" evidence="4">
    <location>
        <position position="1"/>
    </location>
</feature>
<dbReference type="InterPro" id="IPR016208">
    <property type="entry name" value="Ald_Oxase/xanthine_DH-like"/>
</dbReference>
<organism evidence="4">
    <name type="scientific">marine sediment metagenome</name>
    <dbReference type="NCBI Taxonomy" id="412755"/>
    <lineage>
        <taxon>unclassified sequences</taxon>
        <taxon>metagenomes</taxon>
        <taxon>ecological metagenomes</taxon>
    </lineage>
</organism>
<dbReference type="SUPFAM" id="SSF56003">
    <property type="entry name" value="Molybdenum cofactor-binding domain"/>
    <property type="match status" value="1"/>
</dbReference>
<dbReference type="EMBL" id="BARW01028186">
    <property type="protein sequence ID" value="GAJ10175.1"/>
    <property type="molecule type" value="Genomic_DNA"/>
</dbReference>
<dbReference type="GO" id="GO:0005506">
    <property type="term" value="F:iron ion binding"/>
    <property type="evidence" value="ECO:0007669"/>
    <property type="project" value="InterPro"/>
</dbReference>
<comment type="caution">
    <text evidence="4">The sequence shown here is derived from an EMBL/GenBank/DDBJ whole genome shotgun (WGS) entry which is preliminary data.</text>
</comment>
<dbReference type="InterPro" id="IPR037165">
    <property type="entry name" value="AldOxase/xan_DH_Mopterin-bd_sf"/>
</dbReference>
<dbReference type="PANTHER" id="PTHR11908">
    <property type="entry name" value="XANTHINE DEHYDROGENASE"/>
    <property type="match status" value="1"/>
</dbReference>
<proteinExistence type="predicted"/>
<name>X1VN85_9ZZZZ</name>
<protein>
    <recommendedName>
        <fullName evidence="3">Aldehyde oxidase/xanthine dehydrogenase first molybdopterin binding domain-containing protein</fullName>
    </recommendedName>
</protein>
<evidence type="ECO:0000256" key="2">
    <source>
        <dbReference type="ARBA" id="ARBA00023002"/>
    </source>
</evidence>
<evidence type="ECO:0000256" key="1">
    <source>
        <dbReference type="ARBA" id="ARBA00022505"/>
    </source>
</evidence>
<keyword evidence="1" id="KW-0500">Molybdenum</keyword>
<dbReference type="Gene3D" id="3.30.365.10">
    <property type="entry name" value="Aldehyde oxidase/xanthine dehydrogenase, molybdopterin binding domain"/>
    <property type="match status" value="2"/>
</dbReference>
<evidence type="ECO:0000313" key="4">
    <source>
        <dbReference type="EMBL" id="GAJ10175.1"/>
    </source>
</evidence>
<accession>X1VN85</accession>
<dbReference type="SUPFAM" id="SSF54665">
    <property type="entry name" value="CO dehydrogenase molybdoprotein N-domain-like"/>
    <property type="match status" value="1"/>
</dbReference>
<dbReference type="InterPro" id="IPR036856">
    <property type="entry name" value="Ald_Oxase/Xan_DH_a/b_sf"/>
</dbReference>
<dbReference type="Gene3D" id="3.90.1170.50">
    <property type="entry name" value="Aldehyde oxidase/xanthine dehydrogenase, a/b hammerhead"/>
    <property type="match status" value="1"/>
</dbReference>
<sequence>TSKAEALPGVRGILRYDDPVLKEELTEQQIQWTGGLCALLPGRADWQGQPMGVAVCADTEQICERALRLVEIEWEVLPFIIDWEEALEPGAPILHPDLRPDSNLLWDDVQEFGNVAEGFAEADEIIEFREDCEEDVWAGVEGFVCVARWQGDYLEVWLHNQLPSAVQVHLSSDDLAMNVPVNKCQVVVPYQGSLFGGLSWIWYNYIFPRLAVVLAKRTNRPVKMLYDGSLFHGSGQTLGVWNYKVGAKNDGTITV</sequence>
<feature type="non-terminal residue" evidence="4">
    <location>
        <position position="255"/>
    </location>
</feature>
<gene>
    <name evidence="4" type="ORF">S12H4_45564</name>
</gene>